<dbReference type="InterPro" id="IPR006671">
    <property type="entry name" value="Cyclin_N"/>
</dbReference>
<dbReference type="RefSeq" id="XP_011497421.1">
    <property type="nucleotide sequence ID" value="XM_011499119.1"/>
</dbReference>
<dbReference type="Gene3D" id="1.10.472.10">
    <property type="entry name" value="Cyclin-like"/>
    <property type="match status" value="1"/>
</dbReference>
<protein>
    <submittedName>
        <fullName evidence="4">Uncharacterized protein LOC105361837</fullName>
    </submittedName>
</protein>
<reference evidence="4" key="1">
    <citation type="submission" date="2025-08" db="UniProtKB">
        <authorList>
            <consortium name="RefSeq"/>
        </authorList>
    </citation>
    <scope>IDENTIFICATION</scope>
</reference>
<evidence type="ECO:0000256" key="1">
    <source>
        <dbReference type="SAM" id="MobiDB-lite"/>
    </source>
</evidence>
<dbReference type="KEGG" id="csol:105361837"/>
<sequence length="396" mass="45665">MNLDTQNSSKPRSHRSLNPKKYAKSETVDKENIEKENKMPVIDTTRKVTSSPRNTRNTRSFDNNYDRSVRPRGLQELDATNSQGVIAKRSTQSSSDTNPTKPFSRTRFSIYNDTKNNEDTKSTTKQPHYKSKESEKLLKVSCLREAVLNEITSKENDKKSDEKLAASMTYVVSPKNLPNIPKVNVFKIKEEHKKASSTRKMPKVIYEVLSLELAYNIDYMYEYVRFQMEISEKKRLCPVFLTKGISVDQRRLIVKYLLCSTSYHKYPSFILYQAVKIFDSYINAIEVALNELQTVALAALWIALKKDLIIDDVPEASTIIKLAGTAFQGNKKPLFECEKKILMTLNFEISFAEPFSMLALYTVMIDEVRDLASMKVQELYYCGSYLVNRCIYFHEI</sequence>
<gene>
    <name evidence="4" type="primary">LOC105361837</name>
</gene>
<feature type="compositionally biased region" description="Polar residues" evidence="1">
    <location>
        <begin position="78"/>
        <end position="114"/>
    </location>
</feature>
<evidence type="ECO:0000313" key="3">
    <source>
        <dbReference type="Proteomes" id="UP000695007"/>
    </source>
</evidence>
<proteinExistence type="predicted"/>
<feature type="compositionally biased region" description="Basic residues" evidence="1">
    <location>
        <begin position="11"/>
        <end position="22"/>
    </location>
</feature>
<dbReference type="Pfam" id="PF00134">
    <property type="entry name" value="Cyclin_N"/>
    <property type="match status" value="1"/>
</dbReference>
<feature type="region of interest" description="Disordered" evidence="1">
    <location>
        <begin position="1"/>
        <end position="133"/>
    </location>
</feature>
<keyword evidence="3" id="KW-1185">Reference proteome</keyword>
<evidence type="ECO:0000313" key="4">
    <source>
        <dbReference type="RefSeq" id="XP_011497421.1"/>
    </source>
</evidence>
<feature type="domain" description="Cyclin N-terminal" evidence="2">
    <location>
        <begin position="240"/>
        <end position="350"/>
    </location>
</feature>
<name>A0AAJ6YG41_9HYME</name>
<feature type="compositionally biased region" description="Polar residues" evidence="1">
    <location>
        <begin position="1"/>
        <end position="10"/>
    </location>
</feature>
<dbReference type="AlphaFoldDB" id="A0AAJ6YG41"/>
<organism evidence="3 4">
    <name type="scientific">Ceratosolen solmsi marchali</name>
    <dbReference type="NCBI Taxonomy" id="326594"/>
    <lineage>
        <taxon>Eukaryota</taxon>
        <taxon>Metazoa</taxon>
        <taxon>Ecdysozoa</taxon>
        <taxon>Arthropoda</taxon>
        <taxon>Hexapoda</taxon>
        <taxon>Insecta</taxon>
        <taxon>Pterygota</taxon>
        <taxon>Neoptera</taxon>
        <taxon>Endopterygota</taxon>
        <taxon>Hymenoptera</taxon>
        <taxon>Apocrita</taxon>
        <taxon>Proctotrupomorpha</taxon>
        <taxon>Chalcidoidea</taxon>
        <taxon>Agaonidae</taxon>
        <taxon>Agaoninae</taxon>
        <taxon>Ceratosolen</taxon>
    </lineage>
</organism>
<dbReference type="GeneID" id="105361837"/>
<dbReference type="SUPFAM" id="SSF47954">
    <property type="entry name" value="Cyclin-like"/>
    <property type="match status" value="1"/>
</dbReference>
<dbReference type="Proteomes" id="UP000695007">
    <property type="component" value="Unplaced"/>
</dbReference>
<feature type="compositionally biased region" description="Basic and acidic residues" evidence="1">
    <location>
        <begin position="64"/>
        <end position="75"/>
    </location>
</feature>
<accession>A0AAJ6YG41</accession>
<dbReference type="InterPro" id="IPR036915">
    <property type="entry name" value="Cyclin-like_sf"/>
</dbReference>
<feature type="compositionally biased region" description="Polar residues" evidence="1">
    <location>
        <begin position="47"/>
        <end position="63"/>
    </location>
</feature>
<evidence type="ECO:0000259" key="2">
    <source>
        <dbReference type="Pfam" id="PF00134"/>
    </source>
</evidence>
<feature type="compositionally biased region" description="Basic and acidic residues" evidence="1">
    <location>
        <begin position="23"/>
        <end position="38"/>
    </location>
</feature>